<proteinExistence type="predicted"/>
<feature type="compositionally biased region" description="Polar residues" evidence="4">
    <location>
        <begin position="296"/>
        <end position="320"/>
    </location>
</feature>
<evidence type="ECO:0000256" key="1">
    <source>
        <dbReference type="ARBA" id="ARBA00022527"/>
    </source>
</evidence>
<keyword evidence="1" id="KW-0723">Serine/threonine-protein kinase</keyword>
<keyword evidence="3" id="KW-0418">Kinase</keyword>
<dbReference type="OrthoDB" id="2508778at2759"/>
<feature type="region of interest" description="Disordered" evidence="4">
    <location>
        <begin position="67"/>
        <end position="104"/>
    </location>
</feature>
<name>A0A5B0M0Q9_PUCGR</name>
<evidence type="ECO:0000313" key="7">
    <source>
        <dbReference type="Proteomes" id="UP000324748"/>
    </source>
</evidence>
<feature type="region of interest" description="Disordered" evidence="4">
    <location>
        <begin position="29"/>
        <end position="50"/>
    </location>
</feature>
<evidence type="ECO:0000259" key="5">
    <source>
        <dbReference type="Pfam" id="PF02816"/>
    </source>
</evidence>
<dbReference type="GO" id="GO:0004674">
    <property type="term" value="F:protein serine/threonine kinase activity"/>
    <property type="evidence" value="ECO:0007669"/>
    <property type="project" value="UniProtKB-KW"/>
</dbReference>
<evidence type="ECO:0000313" key="6">
    <source>
        <dbReference type="EMBL" id="KAA1070402.1"/>
    </source>
</evidence>
<keyword evidence="7" id="KW-1185">Reference proteome</keyword>
<organism evidence="6 7">
    <name type="scientific">Puccinia graminis f. sp. tritici</name>
    <dbReference type="NCBI Taxonomy" id="56615"/>
    <lineage>
        <taxon>Eukaryota</taxon>
        <taxon>Fungi</taxon>
        <taxon>Dikarya</taxon>
        <taxon>Basidiomycota</taxon>
        <taxon>Pucciniomycotina</taxon>
        <taxon>Pucciniomycetes</taxon>
        <taxon>Pucciniales</taxon>
        <taxon>Pucciniaceae</taxon>
        <taxon>Puccinia</taxon>
    </lineage>
</organism>
<dbReference type="EMBL" id="VSWC01000171">
    <property type="protein sequence ID" value="KAA1070402.1"/>
    <property type="molecule type" value="Genomic_DNA"/>
</dbReference>
<keyword evidence="2" id="KW-0808">Transferase</keyword>
<evidence type="ECO:0000256" key="2">
    <source>
        <dbReference type="ARBA" id="ARBA00022679"/>
    </source>
</evidence>
<evidence type="ECO:0000256" key="3">
    <source>
        <dbReference type="ARBA" id="ARBA00022777"/>
    </source>
</evidence>
<comment type="caution">
    <text evidence="6">The sequence shown here is derived from an EMBL/GenBank/DDBJ whole genome shotgun (WGS) entry which is preliminary data.</text>
</comment>
<dbReference type="GO" id="GO:0005524">
    <property type="term" value="F:ATP binding"/>
    <property type="evidence" value="ECO:0007669"/>
    <property type="project" value="InterPro"/>
</dbReference>
<feature type="domain" description="Alpha-type protein kinase" evidence="5">
    <location>
        <begin position="515"/>
        <end position="679"/>
    </location>
</feature>
<dbReference type="AlphaFoldDB" id="A0A5B0M0Q9"/>
<dbReference type="InterPro" id="IPR011009">
    <property type="entry name" value="Kinase-like_dom_sf"/>
</dbReference>
<dbReference type="InterPro" id="IPR004166">
    <property type="entry name" value="a-kinase_dom"/>
</dbReference>
<feature type="region of interest" description="Disordered" evidence="4">
    <location>
        <begin position="288"/>
        <end position="322"/>
    </location>
</feature>
<dbReference type="Gene3D" id="3.20.200.10">
    <property type="entry name" value="MHCK/EF2 kinase"/>
    <property type="match status" value="1"/>
</dbReference>
<feature type="compositionally biased region" description="Pro residues" evidence="4">
    <location>
        <begin position="75"/>
        <end position="86"/>
    </location>
</feature>
<gene>
    <name evidence="6" type="ORF">PGT21_011310</name>
</gene>
<dbReference type="Pfam" id="PF02816">
    <property type="entry name" value="Alpha_kinase"/>
    <property type="match status" value="1"/>
</dbReference>
<sequence length="681" mass="76241">MFCSQCGKPGQLVLLGCCQACVDRAASKTTAPSSMISPTPNSQPTSAHQLIQSKRQEAIQRARGLYSHPTSTPVIPSPLSQPPAPTLLPQQTHFPPPSASNPGLPAITAPEISRSNPYLMARTARMSAIQPYPTQRAARTAARVPKPPKLPTSKGALPLTSPPDKISVQCGFEMWYRSKWTQQQGVLRTNHFVNWADPSSFTSLLTTLCNKFCDLVELKTKITDERAMFAKEHFDFCRLGSRKGGSVEDYDSFVDFLKREKVIDLIYDQDAFEKFSLDEEERLGMEAESACHKLRSSQSRPSTNRSPTPESEMSYSSLPSPKTVVTRSTSIVTRSASAVSSQMFTMDDSTKQLSQNIPGPLTQNKVIPTAVNLSPPDIPLPNPPCSMAKEMKEEDGIVVIRVTPPWRAEAILNPNDLSWDRFGTLETSYWDRGSNDSDWVDGVRYHLEVDGLTMVQRICLYRVDYKKCFKLKPGSKVIAAEILNSGTVFQMVAEYELQKKDLSKESYSIWPNCVMRSYAAARQFLAQFAHAVKSSDDCSTSQRQLAAKLRIVDNFPVHHDFMNRGRSGDPYVEGQDDDMLPAREDTPESYYVDGPHDPEEEPSRVFIMEEHIEGYSTLLSATTKDYYISNHSKTIDLLLHSFQHWVYAHTKGQMTITNFKGNPPLIAKPQIVDLNKKYGNF</sequence>
<evidence type="ECO:0000256" key="4">
    <source>
        <dbReference type="SAM" id="MobiDB-lite"/>
    </source>
</evidence>
<dbReference type="SUPFAM" id="SSF56112">
    <property type="entry name" value="Protein kinase-like (PK-like)"/>
    <property type="match status" value="1"/>
</dbReference>
<protein>
    <recommendedName>
        <fullName evidence="5">Alpha-type protein kinase domain-containing protein</fullName>
    </recommendedName>
</protein>
<feature type="region of interest" description="Disordered" evidence="4">
    <location>
        <begin position="132"/>
        <end position="158"/>
    </location>
</feature>
<reference evidence="6 7" key="1">
    <citation type="submission" date="2019-05" db="EMBL/GenBank/DDBJ databases">
        <title>Emergence of the Ug99 lineage of the wheat stem rust pathogen through somatic hybridization.</title>
        <authorList>
            <person name="Li F."/>
            <person name="Upadhyaya N.M."/>
            <person name="Sperschneider J."/>
            <person name="Matny O."/>
            <person name="Nguyen-Phuc H."/>
            <person name="Mago R."/>
            <person name="Raley C."/>
            <person name="Miller M.E."/>
            <person name="Silverstein K.A.T."/>
            <person name="Henningsen E."/>
            <person name="Hirsch C.D."/>
            <person name="Visser B."/>
            <person name="Pretorius Z.A."/>
            <person name="Steffenson B.J."/>
            <person name="Schwessinger B."/>
            <person name="Dodds P.N."/>
            <person name="Figueroa M."/>
        </authorList>
    </citation>
    <scope>NUCLEOTIDE SEQUENCE [LARGE SCALE GENOMIC DNA]</scope>
    <source>
        <strain evidence="6">21-0</strain>
    </source>
</reference>
<accession>A0A5B0M0Q9</accession>
<dbReference type="Proteomes" id="UP000324748">
    <property type="component" value="Unassembled WGS sequence"/>
</dbReference>